<evidence type="ECO:0000256" key="1">
    <source>
        <dbReference type="SAM" id="SignalP"/>
    </source>
</evidence>
<protein>
    <submittedName>
        <fullName evidence="2">Uncharacterized protein</fullName>
    </submittedName>
</protein>
<accession>W2HKU5</accession>
<feature type="chain" id="PRO_5004817703" evidence="1">
    <location>
        <begin position="17"/>
        <end position="181"/>
    </location>
</feature>
<reference evidence="2" key="1">
    <citation type="submission" date="2013-11" db="EMBL/GenBank/DDBJ databases">
        <title>The Genome Sequence of Phytophthora parasitica CJ02B3.</title>
        <authorList>
            <consortium name="The Broad Institute Genomics Platform"/>
            <person name="Russ C."/>
            <person name="Tyler B."/>
            <person name="Panabieres F."/>
            <person name="Shan W."/>
            <person name="Tripathy S."/>
            <person name="Grunwald N."/>
            <person name="Machado M."/>
            <person name="Johnson C.S."/>
            <person name="Arredondo F."/>
            <person name="Hong C."/>
            <person name="Coffey M."/>
            <person name="Young S.K."/>
            <person name="Zeng Q."/>
            <person name="Gargeya S."/>
            <person name="Fitzgerald M."/>
            <person name="Abouelleil A."/>
            <person name="Alvarado L."/>
            <person name="Chapman S.B."/>
            <person name="Gainer-Dewar J."/>
            <person name="Goldberg J."/>
            <person name="Griggs A."/>
            <person name="Gujja S."/>
            <person name="Hansen M."/>
            <person name="Howarth C."/>
            <person name="Imamovic A."/>
            <person name="Ireland A."/>
            <person name="Larimer J."/>
            <person name="McCowan C."/>
            <person name="Murphy C."/>
            <person name="Pearson M."/>
            <person name="Poon T.W."/>
            <person name="Priest M."/>
            <person name="Roberts A."/>
            <person name="Saif S."/>
            <person name="Shea T."/>
            <person name="Sykes S."/>
            <person name="Wortman J."/>
            <person name="Nusbaum C."/>
            <person name="Birren B."/>
        </authorList>
    </citation>
    <scope>NUCLEOTIDE SEQUENCE [LARGE SCALE GENOMIC DNA]</scope>
    <source>
        <strain evidence="2">CJ02B3</strain>
    </source>
</reference>
<feature type="signal peptide" evidence="1">
    <location>
        <begin position="1"/>
        <end position="16"/>
    </location>
</feature>
<dbReference type="VEuPathDB" id="FungiDB:PPTG_06586"/>
<name>W2HKU5_PHYNI</name>
<proteinExistence type="predicted"/>
<sequence>MFAMFIMFERVTILRCMLVMLKKMAPSRYGKAAAVGLTTGNSEVEHTGARGGRTIARTIVSIRNAPIVFFCKVPDLTIINKAIIYVRRNEQTHTLRIVHVFTDEEADAPVLTAFREMAALFDSMYPKIRVDFVSVQGEFCPAMIEWLSRSMNVPRNMMFITQPDLISAERVSTAGVRVITA</sequence>
<gene>
    <name evidence="2" type="ORF">L915_01347</name>
</gene>
<dbReference type="EMBL" id="KI684209">
    <property type="protein sequence ID" value="ETK95754.1"/>
    <property type="molecule type" value="Genomic_DNA"/>
</dbReference>
<evidence type="ECO:0000313" key="2">
    <source>
        <dbReference type="EMBL" id="ETK95754.1"/>
    </source>
</evidence>
<keyword evidence="1" id="KW-0732">Signal</keyword>
<organism evidence="2">
    <name type="scientific">Phytophthora nicotianae</name>
    <name type="common">Potato buckeye rot agent</name>
    <name type="synonym">Phytophthora parasitica</name>
    <dbReference type="NCBI Taxonomy" id="4792"/>
    <lineage>
        <taxon>Eukaryota</taxon>
        <taxon>Sar</taxon>
        <taxon>Stramenopiles</taxon>
        <taxon>Oomycota</taxon>
        <taxon>Peronosporomycetes</taxon>
        <taxon>Peronosporales</taxon>
        <taxon>Peronosporaceae</taxon>
        <taxon>Phytophthora</taxon>
    </lineage>
</organism>
<dbReference type="AlphaFoldDB" id="W2HKU5"/>
<dbReference type="Proteomes" id="UP000053236">
    <property type="component" value="Unassembled WGS sequence"/>
</dbReference>